<dbReference type="AlphaFoldDB" id="A0A401GVT8"/>
<proteinExistence type="predicted"/>
<gene>
    <name evidence="2" type="ORF">SCP_0901890</name>
</gene>
<dbReference type="EMBL" id="BFAD01000009">
    <property type="protein sequence ID" value="GBE86310.1"/>
    <property type="molecule type" value="Genomic_DNA"/>
</dbReference>
<feature type="compositionally biased region" description="Basic residues" evidence="1">
    <location>
        <begin position="1"/>
        <end position="10"/>
    </location>
</feature>
<keyword evidence="3" id="KW-1185">Reference proteome</keyword>
<evidence type="ECO:0000313" key="2">
    <source>
        <dbReference type="EMBL" id="GBE86310.1"/>
    </source>
</evidence>
<dbReference type="RefSeq" id="XP_027617223.1">
    <property type="nucleotide sequence ID" value="XM_027761422.1"/>
</dbReference>
<accession>A0A401GVT8</accession>
<dbReference type="InParanoid" id="A0A401GVT8"/>
<evidence type="ECO:0000313" key="3">
    <source>
        <dbReference type="Proteomes" id="UP000287166"/>
    </source>
</evidence>
<dbReference type="GeneID" id="38783227"/>
<dbReference type="Proteomes" id="UP000287166">
    <property type="component" value="Unassembled WGS sequence"/>
</dbReference>
<organism evidence="2 3">
    <name type="scientific">Sparassis crispa</name>
    <dbReference type="NCBI Taxonomy" id="139825"/>
    <lineage>
        <taxon>Eukaryota</taxon>
        <taxon>Fungi</taxon>
        <taxon>Dikarya</taxon>
        <taxon>Basidiomycota</taxon>
        <taxon>Agaricomycotina</taxon>
        <taxon>Agaricomycetes</taxon>
        <taxon>Polyporales</taxon>
        <taxon>Sparassidaceae</taxon>
        <taxon>Sparassis</taxon>
    </lineage>
</organism>
<comment type="caution">
    <text evidence="2">The sequence shown here is derived from an EMBL/GenBank/DDBJ whole genome shotgun (WGS) entry which is preliminary data.</text>
</comment>
<evidence type="ECO:0000256" key="1">
    <source>
        <dbReference type="SAM" id="MobiDB-lite"/>
    </source>
</evidence>
<sequence length="104" mass="12008">MKKSCLKQKRSSSPNPDIALRSSPTYRRKAEASSPARENKRVTFREGAEEVYDADDVDRTPIRMPRLTTLDIIEMMDLGVALQPYIVVKLVSSERRCSRRKPRR</sequence>
<feature type="region of interest" description="Disordered" evidence="1">
    <location>
        <begin position="1"/>
        <end position="41"/>
    </location>
</feature>
<dbReference type="OrthoDB" id="2802795at2759"/>
<protein>
    <submittedName>
        <fullName evidence="2">Uncharacterized protein</fullName>
    </submittedName>
</protein>
<name>A0A401GVT8_9APHY</name>
<reference evidence="2 3" key="1">
    <citation type="journal article" date="2018" name="Sci. Rep.">
        <title>Genome sequence of the cauliflower mushroom Sparassis crispa (Hanabiratake) and its association with beneficial usage.</title>
        <authorList>
            <person name="Kiyama R."/>
            <person name="Furutani Y."/>
            <person name="Kawaguchi K."/>
            <person name="Nakanishi T."/>
        </authorList>
    </citation>
    <scope>NUCLEOTIDE SEQUENCE [LARGE SCALE GENOMIC DNA]</scope>
</reference>